<feature type="region of interest" description="Disordered" evidence="1">
    <location>
        <begin position="98"/>
        <end position="125"/>
    </location>
</feature>
<proteinExistence type="predicted"/>
<feature type="compositionally biased region" description="Basic residues" evidence="1">
    <location>
        <begin position="112"/>
        <end position="125"/>
    </location>
</feature>
<keyword evidence="3" id="KW-1185">Reference proteome</keyword>
<evidence type="ECO:0000313" key="3">
    <source>
        <dbReference type="Proteomes" id="UP001189429"/>
    </source>
</evidence>
<evidence type="ECO:0000313" key="2">
    <source>
        <dbReference type="EMBL" id="CAK0867480.1"/>
    </source>
</evidence>
<dbReference type="EMBL" id="CAUYUJ010016649">
    <property type="protein sequence ID" value="CAK0867480.1"/>
    <property type="molecule type" value="Genomic_DNA"/>
</dbReference>
<sequence length="125" mass="13469">EQRELDLDTQRAVANVEGRQHDIKVDVEAIKLQFQSAMSAVASAGHPDATGVSVIDLELPPEVLGAGGAVEAKAMLAISAFAKLNELMAARVVAMPRPPIQQPPVQLAQGQRRQKAKPRRRDQAM</sequence>
<reference evidence="2" key="1">
    <citation type="submission" date="2023-10" db="EMBL/GenBank/DDBJ databases">
        <authorList>
            <person name="Chen Y."/>
            <person name="Shah S."/>
            <person name="Dougan E. K."/>
            <person name="Thang M."/>
            <person name="Chan C."/>
        </authorList>
    </citation>
    <scope>NUCLEOTIDE SEQUENCE [LARGE SCALE GENOMIC DNA]</scope>
</reference>
<dbReference type="Proteomes" id="UP001189429">
    <property type="component" value="Unassembled WGS sequence"/>
</dbReference>
<gene>
    <name evidence="2" type="ORF">PCOR1329_LOCUS54408</name>
</gene>
<evidence type="ECO:0000256" key="1">
    <source>
        <dbReference type="SAM" id="MobiDB-lite"/>
    </source>
</evidence>
<name>A0ABN9V3Z0_9DINO</name>
<feature type="non-terminal residue" evidence="2">
    <location>
        <position position="1"/>
    </location>
</feature>
<comment type="caution">
    <text evidence="2">The sequence shown here is derived from an EMBL/GenBank/DDBJ whole genome shotgun (WGS) entry which is preliminary data.</text>
</comment>
<organism evidence="2 3">
    <name type="scientific">Prorocentrum cordatum</name>
    <dbReference type="NCBI Taxonomy" id="2364126"/>
    <lineage>
        <taxon>Eukaryota</taxon>
        <taxon>Sar</taxon>
        <taxon>Alveolata</taxon>
        <taxon>Dinophyceae</taxon>
        <taxon>Prorocentrales</taxon>
        <taxon>Prorocentraceae</taxon>
        <taxon>Prorocentrum</taxon>
    </lineage>
</organism>
<accession>A0ABN9V3Z0</accession>
<protein>
    <submittedName>
        <fullName evidence="2">Uncharacterized protein</fullName>
    </submittedName>
</protein>